<keyword evidence="3" id="KW-0808">Transferase</keyword>
<dbReference type="CDD" id="cd03139">
    <property type="entry name" value="GATase1_PfpI_2"/>
    <property type="match status" value="1"/>
</dbReference>
<dbReference type="InterPro" id="IPR002818">
    <property type="entry name" value="DJ-1/PfpI"/>
</dbReference>
<dbReference type="AlphaFoldDB" id="A0A6A5Z607"/>
<keyword evidence="1" id="KW-0732">Signal</keyword>
<feature type="chain" id="PRO_5025358423" evidence="1">
    <location>
        <begin position="31"/>
        <end position="288"/>
    </location>
</feature>
<reference evidence="3" key="1">
    <citation type="journal article" date="2020" name="Stud. Mycol.">
        <title>101 Dothideomycetes genomes: a test case for predicting lifestyles and emergence of pathogens.</title>
        <authorList>
            <person name="Haridas S."/>
            <person name="Albert R."/>
            <person name="Binder M."/>
            <person name="Bloem J."/>
            <person name="Labutti K."/>
            <person name="Salamov A."/>
            <person name="Andreopoulos B."/>
            <person name="Baker S."/>
            <person name="Barry K."/>
            <person name="Bills G."/>
            <person name="Bluhm B."/>
            <person name="Cannon C."/>
            <person name="Castanera R."/>
            <person name="Culley D."/>
            <person name="Daum C."/>
            <person name="Ezra D."/>
            <person name="Gonzalez J."/>
            <person name="Henrissat B."/>
            <person name="Kuo A."/>
            <person name="Liang C."/>
            <person name="Lipzen A."/>
            <person name="Lutzoni F."/>
            <person name="Magnuson J."/>
            <person name="Mondo S."/>
            <person name="Nolan M."/>
            <person name="Ohm R."/>
            <person name="Pangilinan J."/>
            <person name="Park H.-J."/>
            <person name="Ramirez L."/>
            <person name="Alfaro M."/>
            <person name="Sun H."/>
            <person name="Tritt A."/>
            <person name="Yoshinaga Y."/>
            <person name="Zwiers L.-H."/>
            <person name="Turgeon B."/>
            <person name="Goodwin S."/>
            <person name="Spatafora J."/>
            <person name="Crous P."/>
            <person name="Grigoriev I."/>
        </authorList>
    </citation>
    <scope>NUCLEOTIDE SEQUENCE</scope>
    <source>
        <strain evidence="3">CBS 627.86</strain>
    </source>
</reference>
<dbReference type="EMBL" id="ML977325">
    <property type="protein sequence ID" value="KAF2114556.1"/>
    <property type="molecule type" value="Genomic_DNA"/>
</dbReference>
<evidence type="ECO:0000313" key="3">
    <source>
        <dbReference type="EMBL" id="KAF2114556.1"/>
    </source>
</evidence>
<dbReference type="Proteomes" id="UP000799770">
    <property type="component" value="Unassembled WGS sequence"/>
</dbReference>
<keyword evidence="4" id="KW-1185">Reference proteome</keyword>
<dbReference type="Pfam" id="PF01965">
    <property type="entry name" value="DJ-1_PfpI"/>
    <property type="match status" value="1"/>
</dbReference>
<evidence type="ECO:0000313" key="4">
    <source>
        <dbReference type="Proteomes" id="UP000799770"/>
    </source>
</evidence>
<keyword evidence="3" id="KW-0315">Glutamine amidotransferase</keyword>
<dbReference type="PANTHER" id="PTHR43130">
    <property type="entry name" value="ARAC-FAMILY TRANSCRIPTIONAL REGULATOR"/>
    <property type="match status" value="1"/>
</dbReference>
<gene>
    <name evidence="3" type="ORF">BDV96DRAFT_577048</name>
</gene>
<organism evidence="3 4">
    <name type="scientific">Lophiotrema nucula</name>
    <dbReference type="NCBI Taxonomy" id="690887"/>
    <lineage>
        <taxon>Eukaryota</taxon>
        <taxon>Fungi</taxon>
        <taxon>Dikarya</taxon>
        <taxon>Ascomycota</taxon>
        <taxon>Pezizomycotina</taxon>
        <taxon>Dothideomycetes</taxon>
        <taxon>Pleosporomycetidae</taxon>
        <taxon>Pleosporales</taxon>
        <taxon>Lophiotremataceae</taxon>
        <taxon>Lophiotrema</taxon>
    </lineage>
</organism>
<dbReference type="InterPro" id="IPR029062">
    <property type="entry name" value="Class_I_gatase-like"/>
</dbReference>
<dbReference type="PANTHER" id="PTHR43130:SF15">
    <property type="entry name" value="THIJ_PFPI FAMILY PROTEIN (AFU_ORTHOLOGUE AFUA_5G14240)"/>
    <property type="match status" value="1"/>
</dbReference>
<dbReference type="OrthoDB" id="543156at2759"/>
<evidence type="ECO:0000259" key="2">
    <source>
        <dbReference type="Pfam" id="PF01965"/>
    </source>
</evidence>
<proteinExistence type="predicted"/>
<feature type="domain" description="DJ-1/PfpI" evidence="2">
    <location>
        <begin position="105"/>
        <end position="236"/>
    </location>
</feature>
<sequence>MMAIMHLLNPLKLCLSVVLLLSSTLNLVVGQNLTQEQQANTNRTLKIGYVVYEGFTPLDIWGPMELLFQLSYQRNMTLAVVSHKKGPVNARSPPHAVGHNPEISAADYSHMINPQIIATHTFEDAPHLDVIVVPGGAGYFHFAEEANNTVMEDFLAHRGPEADYLVSVCIGSVVFARAGLLAGRRATTNKAAWTWATDPSHGSNITWVPSARWVQDGNIWTSSGVAAGIDMMWAFLRHVYGPVLDKLVNSIEYTPHTDPDWDPFSVVFKVPGANQNHTLTDCEAPLPT</sequence>
<evidence type="ECO:0000256" key="1">
    <source>
        <dbReference type="SAM" id="SignalP"/>
    </source>
</evidence>
<dbReference type="InterPro" id="IPR052158">
    <property type="entry name" value="INH-QAR"/>
</dbReference>
<accession>A0A6A5Z607</accession>
<name>A0A6A5Z607_9PLEO</name>
<dbReference type="GO" id="GO:0016740">
    <property type="term" value="F:transferase activity"/>
    <property type="evidence" value="ECO:0007669"/>
    <property type="project" value="UniProtKB-KW"/>
</dbReference>
<protein>
    <submittedName>
        <fullName evidence="3">Class I glutamine amidotransferase-like protein</fullName>
    </submittedName>
</protein>
<dbReference type="SUPFAM" id="SSF52317">
    <property type="entry name" value="Class I glutamine amidotransferase-like"/>
    <property type="match status" value="1"/>
</dbReference>
<dbReference type="Gene3D" id="3.40.50.880">
    <property type="match status" value="1"/>
</dbReference>
<feature type="signal peptide" evidence="1">
    <location>
        <begin position="1"/>
        <end position="30"/>
    </location>
</feature>